<gene>
    <name evidence="5" type="ORF">GCM10010976_19820</name>
</gene>
<organism evidence="5 6">
    <name type="scientific">Bizionia arctica</name>
    <dbReference type="NCBI Taxonomy" id="1495645"/>
    <lineage>
        <taxon>Bacteria</taxon>
        <taxon>Pseudomonadati</taxon>
        <taxon>Bacteroidota</taxon>
        <taxon>Flavobacteriia</taxon>
        <taxon>Flavobacteriales</taxon>
        <taxon>Flavobacteriaceae</taxon>
        <taxon>Bizionia</taxon>
    </lineage>
</organism>
<evidence type="ECO:0000313" key="6">
    <source>
        <dbReference type="Proteomes" id="UP000625976"/>
    </source>
</evidence>
<keyword evidence="3 4" id="KW-0663">Pyridoxal phosphate</keyword>
<dbReference type="Proteomes" id="UP000625976">
    <property type="component" value="Unassembled WGS sequence"/>
</dbReference>
<dbReference type="InterPro" id="IPR015424">
    <property type="entry name" value="PyrdxlP-dep_Trfase"/>
</dbReference>
<dbReference type="Pfam" id="PF01041">
    <property type="entry name" value="DegT_DnrJ_EryC1"/>
    <property type="match status" value="1"/>
</dbReference>
<evidence type="ECO:0000256" key="2">
    <source>
        <dbReference type="PIRSR" id="PIRSR000390-1"/>
    </source>
</evidence>
<name>A0A917GK40_9FLAO</name>
<dbReference type="Gene3D" id="3.40.640.10">
    <property type="entry name" value="Type I PLP-dependent aspartate aminotransferase-like (Major domain)"/>
    <property type="match status" value="1"/>
</dbReference>
<keyword evidence="5" id="KW-0032">Aminotransferase</keyword>
<reference evidence="5" key="2">
    <citation type="submission" date="2020-09" db="EMBL/GenBank/DDBJ databases">
        <authorList>
            <person name="Sun Q."/>
            <person name="Zhou Y."/>
        </authorList>
    </citation>
    <scope>NUCLEOTIDE SEQUENCE</scope>
    <source>
        <strain evidence="5">CGMCC 1.12751</strain>
    </source>
</reference>
<dbReference type="GO" id="GO:0030170">
    <property type="term" value="F:pyridoxal phosphate binding"/>
    <property type="evidence" value="ECO:0007669"/>
    <property type="project" value="TreeGrafter"/>
</dbReference>
<dbReference type="InterPro" id="IPR015422">
    <property type="entry name" value="PyrdxlP-dep_Trfase_small"/>
</dbReference>
<dbReference type="AlphaFoldDB" id="A0A917GK40"/>
<evidence type="ECO:0000256" key="3">
    <source>
        <dbReference type="PIRSR" id="PIRSR000390-2"/>
    </source>
</evidence>
<dbReference type="Gene3D" id="3.90.1150.10">
    <property type="entry name" value="Aspartate Aminotransferase, domain 1"/>
    <property type="match status" value="1"/>
</dbReference>
<comment type="caution">
    <text evidence="5">The sequence shown here is derived from an EMBL/GenBank/DDBJ whole genome shotgun (WGS) entry which is preliminary data.</text>
</comment>
<dbReference type="InterPro" id="IPR000653">
    <property type="entry name" value="DegT/StrS_aminotransferase"/>
</dbReference>
<keyword evidence="6" id="KW-1185">Reference proteome</keyword>
<reference evidence="5" key="1">
    <citation type="journal article" date="2014" name="Int. J. Syst. Evol. Microbiol.">
        <title>Complete genome sequence of Corynebacterium casei LMG S-19264T (=DSM 44701T), isolated from a smear-ripened cheese.</title>
        <authorList>
            <consortium name="US DOE Joint Genome Institute (JGI-PGF)"/>
            <person name="Walter F."/>
            <person name="Albersmeier A."/>
            <person name="Kalinowski J."/>
            <person name="Ruckert C."/>
        </authorList>
    </citation>
    <scope>NUCLEOTIDE SEQUENCE</scope>
    <source>
        <strain evidence="5">CGMCC 1.12751</strain>
    </source>
</reference>
<feature type="active site" description="Proton acceptor" evidence="2">
    <location>
        <position position="198"/>
    </location>
</feature>
<dbReference type="GO" id="GO:0008483">
    <property type="term" value="F:transaminase activity"/>
    <property type="evidence" value="ECO:0007669"/>
    <property type="project" value="UniProtKB-KW"/>
</dbReference>
<accession>A0A917GK40</accession>
<dbReference type="PANTHER" id="PTHR30244">
    <property type="entry name" value="TRANSAMINASE"/>
    <property type="match status" value="1"/>
</dbReference>
<dbReference type="GO" id="GO:0000271">
    <property type="term" value="P:polysaccharide biosynthetic process"/>
    <property type="evidence" value="ECO:0007669"/>
    <property type="project" value="TreeGrafter"/>
</dbReference>
<evidence type="ECO:0000256" key="4">
    <source>
        <dbReference type="RuleBase" id="RU004508"/>
    </source>
</evidence>
<dbReference type="PANTHER" id="PTHR30244:SF34">
    <property type="entry name" value="DTDP-4-AMINO-4,6-DIDEOXYGALACTOSE TRANSAMINASE"/>
    <property type="match status" value="1"/>
</dbReference>
<dbReference type="CDD" id="cd00616">
    <property type="entry name" value="AHBA_syn"/>
    <property type="match status" value="1"/>
</dbReference>
<dbReference type="SUPFAM" id="SSF53383">
    <property type="entry name" value="PLP-dependent transferases"/>
    <property type="match status" value="1"/>
</dbReference>
<evidence type="ECO:0000256" key="1">
    <source>
        <dbReference type="ARBA" id="ARBA00037999"/>
    </source>
</evidence>
<dbReference type="RefSeq" id="WP_188464332.1">
    <property type="nucleotide sequence ID" value="NZ_BMFQ01000002.1"/>
</dbReference>
<evidence type="ECO:0000313" key="5">
    <source>
        <dbReference type="EMBL" id="GGG48508.1"/>
    </source>
</evidence>
<keyword evidence="5" id="KW-0808">Transferase</keyword>
<dbReference type="InterPro" id="IPR015421">
    <property type="entry name" value="PyrdxlP-dep_Trfase_major"/>
</dbReference>
<proteinExistence type="inferred from homology"/>
<comment type="similarity">
    <text evidence="1 4">Belongs to the DegT/DnrJ/EryC1 family.</text>
</comment>
<dbReference type="EMBL" id="BMFQ01000002">
    <property type="protein sequence ID" value="GGG48508.1"/>
    <property type="molecule type" value="Genomic_DNA"/>
</dbReference>
<dbReference type="PIRSF" id="PIRSF000390">
    <property type="entry name" value="PLP_StrS"/>
    <property type="match status" value="1"/>
</dbReference>
<feature type="modified residue" description="N6-(pyridoxal phosphate)lysine" evidence="3">
    <location>
        <position position="198"/>
    </location>
</feature>
<protein>
    <submittedName>
        <fullName evidence="5">Pyridoxal phosphate-dependent aminotransferase</fullName>
    </submittedName>
</protein>
<sequence length="380" mass="42921">MIKNESYLNSKIWLSSPHMSGHEEKFIKEAFNTNWIAPLGPNVNGFEKDLESYLENNANVVALTSGTAAIHLALVLLNVSKNDEVICQTKTFVASVNPVTYLGAKPVFVDSEIDTWNMCPILLEQAINDRLNIGKKPKAIIVINLYGMPHKVKEIQNISNKYNIPIIEDSAEALGSSYFNKKCGTFGDLSVLSFNGNKIITTSGGGALVAKDIKTKEKTIFLATQAKDPGIEYSHTHVGYNYRMSNILAGIGRGQMEVLDNYVALRRKNYRYYYDQLSSINDIRFLNEPEGYFSNRWLTCIELPTNKMREDLLHLLQENNIEARPSWKPMHLQPIFKEYTSYLNGVSERLYKTVLCLPSGSNLTKGELDKIINLIKQYFG</sequence>